<name>A0A0A9FN66_ARUDO</name>
<accession>A0A0A9FN66</accession>
<organism evidence="1">
    <name type="scientific">Arundo donax</name>
    <name type="common">Giant reed</name>
    <name type="synonym">Donax arundinaceus</name>
    <dbReference type="NCBI Taxonomy" id="35708"/>
    <lineage>
        <taxon>Eukaryota</taxon>
        <taxon>Viridiplantae</taxon>
        <taxon>Streptophyta</taxon>
        <taxon>Embryophyta</taxon>
        <taxon>Tracheophyta</taxon>
        <taxon>Spermatophyta</taxon>
        <taxon>Magnoliopsida</taxon>
        <taxon>Liliopsida</taxon>
        <taxon>Poales</taxon>
        <taxon>Poaceae</taxon>
        <taxon>PACMAD clade</taxon>
        <taxon>Arundinoideae</taxon>
        <taxon>Arundineae</taxon>
        <taxon>Arundo</taxon>
    </lineage>
</organism>
<reference evidence="1" key="1">
    <citation type="submission" date="2014-09" db="EMBL/GenBank/DDBJ databases">
        <authorList>
            <person name="Magalhaes I.L.F."/>
            <person name="Oliveira U."/>
            <person name="Santos F.R."/>
            <person name="Vidigal T.H.D.A."/>
            <person name="Brescovit A.D."/>
            <person name="Santos A.J."/>
        </authorList>
    </citation>
    <scope>NUCLEOTIDE SEQUENCE</scope>
    <source>
        <tissue evidence="1">Shoot tissue taken approximately 20 cm above the soil surface</tissue>
    </source>
</reference>
<reference evidence="1" key="2">
    <citation type="journal article" date="2015" name="Data Brief">
        <title>Shoot transcriptome of the giant reed, Arundo donax.</title>
        <authorList>
            <person name="Barrero R.A."/>
            <person name="Guerrero F.D."/>
            <person name="Moolhuijzen P."/>
            <person name="Goolsby J.A."/>
            <person name="Tidwell J."/>
            <person name="Bellgard S.E."/>
            <person name="Bellgard M.I."/>
        </authorList>
    </citation>
    <scope>NUCLEOTIDE SEQUENCE</scope>
    <source>
        <tissue evidence="1">Shoot tissue taken approximately 20 cm above the soil surface</tissue>
    </source>
</reference>
<proteinExistence type="predicted"/>
<dbReference type="EMBL" id="GBRH01188153">
    <property type="protein sequence ID" value="JAE09743.1"/>
    <property type="molecule type" value="Transcribed_RNA"/>
</dbReference>
<protein>
    <submittedName>
        <fullName evidence="1">Uncharacterized protein</fullName>
    </submittedName>
</protein>
<dbReference type="AlphaFoldDB" id="A0A0A9FN66"/>
<evidence type="ECO:0000313" key="1">
    <source>
        <dbReference type="EMBL" id="JAE09743.1"/>
    </source>
</evidence>
<sequence length="37" mass="4389">MIPGTDLLSWMVAQSSICQCFIFKELFYFLKLPYLLE</sequence>